<dbReference type="GO" id="GO:0005634">
    <property type="term" value="C:nucleus"/>
    <property type="evidence" value="ECO:0007669"/>
    <property type="project" value="InterPro"/>
</dbReference>
<dbReference type="GO" id="GO:0000781">
    <property type="term" value="C:chromosome, telomeric region"/>
    <property type="evidence" value="ECO:0007669"/>
    <property type="project" value="GOC"/>
</dbReference>
<sequence length="158" mass="17565">MATEAREKLKINKKHARRVYEILRLRVTDMSVETKARDYRLEVKKRLFSPTKKNQRELTKMMRCLRPEELASHISQMDTALSQAPSLPSLRASRPTSSLLIITTASTASRSPAAVPTASGARANLNKPRGGRALSHTAQRALHTTLHSSSQAVAVWPL</sequence>
<dbReference type="Gene3D" id="1.10.10.390">
    <property type="match status" value="1"/>
</dbReference>
<protein>
    <recommendedName>
        <fullName evidence="1">Histone acetyltransferase type B catalytic subunit</fullName>
    </recommendedName>
</protein>
<dbReference type="InterPro" id="IPR013523">
    <property type="entry name" value="Hist_AcTrfase_HAT1_C"/>
</dbReference>
<dbReference type="GO" id="GO:0004402">
    <property type="term" value="F:histone acetyltransferase activity"/>
    <property type="evidence" value="ECO:0007669"/>
    <property type="project" value="InterPro"/>
</dbReference>
<name>A0A060VS73_ONCMY</name>
<dbReference type="GO" id="GO:0042393">
    <property type="term" value="F:histone binding"/>
    <property type="evidence" value="ECO:0007669"/>
    <property type="project" value="InterPro"/>
</dbReference>
<evidence type="ECO:0000256" key="2">
    <source>
        <dbReference type="SAM" id="MobiDB-lite"/>
    </source>
</evidence>
<dbReference type="PANTHER" id="PTHR12046">
    <property type="entry name" value="HISTONE ACETYLTRANSFERASE TYPE B CATALYTIC SUBUNIT"/>
    <property type="match status" value="1"/>
</dbReference>
<dbReference type="STRING" id="8022.A0A060VS73"/>
<evidence type="ECO:0000256" key="1">
    <source>
        <dbReference type="ARBA" id="ARBA00021268"/>
    </source>
</evidence>
<evidence type="ECO:0000313" key="5">
    <source>
        <dbReference type="Proteomes" id="UP000193380"/>
    </source>
</evidence>
<dbReference type="AlphaFoldDB" id="A0A060VS73"/>
<reference evidence="4" key="1">
    <citation type="journal article" date="2014" name="Nat. Commun.">
        <title>The rainbow trout genome provides novel insights into evolution after whole-genome duplication in vertebrates.</title>
        <authorList>
            <person name="Berthelot C."/>
            <person name="Brunet F."/>
            <person name="Chalopin D."/>
            <person name="Juanchich A."/>
            <person name="Bernard M."/>
            <person name="Noel B."/>
            <person name="Bento P."/>
            <person name="Da Silva C."/>
            <person name="Labadie K."/>
            <person name="Alberti A."/>
            <person name="Aury J.M."/>
            <person name="Louis A."/>
            <person name="Dehais P."/>
            <person name="Bardou P."/>
            <person name="Montfort J."/>
            <person name="Klopp C."/>
            <person name="Cabau C."/>
            <person name="Gaspin C."/>
            <person name="Thorgaard G.H."/>
            <person name="Boussaha M."/>
            <person name="Quillet E."/>
            <person name="Guyomard R."/>
            <person name="Galiana D."/>
            <person name="Bobe J."/>
            <person name="Volff J.N."/>
            <person name="Genet C."/>
            <person name="Wincker P."/>
            <person name="Jaillon O."/>
            <person name="Roest Crollius H."/>
            <person name="Guiguen Y."/>
        </authorList>
    </citation>
    <scope>NUCLEOTIDE SEQUENCE [LARGE SCALE GENOMIC DNA]</scope>
</reference>
<dbReference type="GO" id="GO:0031509">
    <property type="term" value="P:subtelomeric heterochromatin formation"/>
    <property type="evidence" value="ECO:0007669"/>
    <property type="project" value="InterPro"/>
</dbReference>
<dbReference type="Pfam" id="PF21183">
    <property type="entry name" value="HAT1_C"/>
    <property type="match status" value="1"/>
</dbReference>
<reference evidence="4" key="2">
    <citation type="submission" date="2014-03" db="EMBL/GenBank/DDBJ databases">
        <authorList>
            <person name="Genoscope - CEA"/>
        </authorList>
    </citation>
    <scope>NUCLEOTIDE SEQUENCE</scope>
</reference>
<dbReference type="InterPro" id="IPR017380">
    <property type="entry name" value="Hist_AcTrfase_B-typ_cat-su"/>
</dbReference>
<gene>
    <name evidence="4" type="ORF">GSONMT00074610001</name>
</gene>
<accession>A0A060VS73</accession>
<organism evidence="4 5">
    <name type="scientific">Oncorhynchus mykiss</name>
    <name type="common">Rainbow trout</name>
    <name type="synonym">Salmo gairdneri</name>
    <dbReference type="NCBI Taxonomy" id="8022"/>
    <lineage>
        <taxon>Eukaryota</taxon>
        <taxon>Metazoa</taxon>
        <taxon>Chordata</taxon>
        <taxon>Craniata</taxon>
        <taxon>Vertebrata</taxon>
        <taxon>Euteleostomi</taxon>
        <taxon>Actinopterygii</taxon>
        <taxon>Neopterygii</taxon>
        <taxon>Teleostei</taxon>
        <taxon>Protacanthopterygii</taxon>
        <taxon>Salmoniformes</taxon>
        <taxon>Salmonidae</taxon>
        <taxon>Salmoninae</taxon>
        <taxon>Oncorhynchus</taxon>
    </lineage>
</organism>
<proteinExistence type="predicted"/>
<dbReference type="PaxDb" id="8022-A0A060VS73"/>
<evidence type="ECO:0000313" key="4">
    <source>
        <dbReference type="EMBL" id="CDQ57793.1"/>
    </source>
</evidence>
<feature type="region of interest" description="Disordered" evidence="2">
    <location>
        <begin position="111"/>
        <end position="131"/>
    </location>
</feature>
<feature type="domain" description="Histone acetyltransferase type B catalytic subunit C-terminal" evidence="3">
    <location>
        <begin position="1"/>
        <end position="25"/>
    </location>
</feature>
<dbReference type="Proteomes" id="UP000193380">
    <property type="component" value="Unassembled WGS sequence"/>
</dbReference>
<evidence type="ECO:0000259" key="3">
    <source>
        <dbReference type="Pfam" id="PF21183"/>
    </source>
</evidence>
<dbReference type="EMBL" id="FR904291">
    <property type="protein sequence ID" value="CDQ57793.1"/>
    <property type="molecule type" value="Genomic_DNA"/>
</dbReference>
<dbReference type="InterPro" id="IPR048776">
    <property type="entry name" value="HAT1_C"/>
</dbReference>